<evidence type="ECO:0008006" key="3">
    <source>
        <dbReference type="Google" id="ProtNLM"/>
    </source>
</evidence>
<dbReference type="EMBL" id="VYYT01000168">
    <property type="protein sequence ID" value="KAK2760620.1"/>
    <property type="molecule type" value="Genomic_DNA"/>
</dbReference>
<evidence type="ECO:0000313" key="1">
    <source>
        <dbReference type="EMBL" id="KAK2760620.1"/>
    </source>
</evidence>
<sequence length="473" mass="54767">MPWSRFLVLPIRSDKGPSSHDTDAIATPNLNTLPGEILIEIAEYLHLQSPEIFPASDPERTYTSTDGTICKYYPWAPHFPGSYRHPNENGRGYYRRHADRDTLAHLHKGGRPRPCRDVINFSLTSRRIFSAFQVYSYRAPVAVGHSNVRKLLSNITKSNRLQDSVREMAVVYDLVEQASCKPRDWFPLFRLKNRINSDTLELKSLRSLDIALEPWVKEPKHVAAWCKLLPKLPALERISFKHFRGLELHLPRLPRITEAHFYNCAAWCHWRARTMRQQPRRVLSRLPALRSLAAYNSFSTHDGALYWAPDTFDRIMARLEFLGWSHKHSSSCLDGYIEAEIPVSSLERVKRLSLCWYHFVNFALRTRDSEEQDEFMPSLETFELHTAFEIRAWWEPGLLLGVSSTELLIVLGWLEARCQVESSKIRIVDLRAVRLVSKVEPPFTTIGVVLPDYQKRLRDLGVELLFFDDNVCG</sequence>
<comment type="caution">
    <text evidence="1">The sequence shown here is derived from an EMBL/GenBank/DDBJ whole genome shotgun (WGS) entry which is preliminary data.</text>
</comment>
<proteinExistence type="predicted"/>
<dbReference type="AlphaFoldDB" id="A0AAE0D8K8"/>
<protein>
    <recommendedName>
        <fullName evidence="3">F-box domain-containing protein</fullName>
    </recommendedName>
</protein>
<accession>A0AAE0D8K8</accession>
<reference evidence="1" key="1">
    <citation type="submission" date="2023-02" db="EMBL/GenBank/DDBJ databases">
        <title>Colletotrichum kahawae CIFC_Que2 genome sequencing and assembly.</title>
        <authorList>
            <person name="Baroncelli R."/>
        </authorList>
    </citation>
    <scope>NUCLEOTIDE SEQUENCE</scope>
    <source>
        <strain evidence="1">CIFC_Que2</strain>
    </source>
</reference>
<organism evidence="1 2">
    <name type="scientific">Colletotrichum kahawae</name>
    <name type="common">Coffee berry disease fungus</name>
    <dbReference type="NCBI Taxonomy" id="34407"/>
    <lineage>
        <taxon>Eukaryota</taxon>
        <taxon>Fungi</taxon>
        <taxon>Dikarya</taxon>
        <taxon>Ascomycota</taxon>
        <taxon>Pezizomycotina</taxon>
        <taxon>Sordariomycetes</taxon>
        <taxon>Hypocreomycetidae</taxon>
        <taxon>Glomerellales</taxon>
        <taxon>Glomerellaceae</taxon>
        <taxon>Colletotrichum</taxon>
        <taxon>Colletotrichum gloeosporioides species complex</taxon>
    </lineage>
</organism>
<dbReference type="Proteomes" id="UP001281614">
    <property type="component" value="Unassembled WGS sequence"/>
</dbReference>
<gene>
    <name evidence="1" type="ORF">CKAH01_05306</name>
</gene>
<evidence type="ECO:0000313" key="2">
    <source>
        <dbReference type="Proteomes" id="UP001281614"/>
    </source>
</evidence>
<name>A0AAE0D8K8_COLKA</name>
<keyword evidence="2" id="KW-1185">Reference proteome</keyword>